<evidence type="ECO:0000313" key="3">
    <source>
        <dbReference type="Proteomes" id="UP000249873"/>
    </source>
</evidence>
<keyword evidence="2" id="KW-0808">Transferase</keyword>
<feature type="domain" description="Gamma-glutamylcyclotransferase AIG2-like" evidence="1">
    <location>
        <begin position="4"/>
        <end position="126"/>
    </location>
</feature>
<dbReference type="SUPFAM" id="SSF110857">
    <property type="entry name" value="Gamma-glutamyl cyclotransferase-like"/>
    <property type="match status" value="1"/>
</dbReference>
<dbReference type="Pfam" id="PF06094">
    <property type="entry name" value="GGACT"/>
    <property type="match status" value="1"/>
</dbReference>
<protein>
    <submittedName>
        <fullName evidence="2">Gamma-glutamylcyclotransferase</fullName>
    </submittedName>
</protein>
<sequence length="129" mass="15187">MSLLFVYGTLMKKYKPNEWSAFLQKNATYVGEASVEGKLYRIDFYPGLVKAEGTVYGEVYKLHEPELVLPRLDDYEDFRPDNLDDSLYLRENVEVKMLHNQKKKTSLIYYFNKSVKYYSEITSGRFSPL</sequence>
<dbReference type="GO" id="GO:0016740">
    <property type="term" value="F:transferase activity"/>
    <property type="evidence" value="ECO:0007669"/>
    <property type="project" value="UniProtKB-KW"/>
</dbReference>
<accession>A0A2Z4G7D2</accession>
<evidence type="ECO:0000259" key="1">
    <source>
        <dbReference type="Pfam" id="PF06094"/>
    </source>
</evidence>
<evidence type="ECO:0000313" key="2">
    <source>
        <dbReference type="EMBL" id="AWV97081.1"/>
    </source>
</evidence>
<dbReference type="Gene3D" id="3.10.490.10">
    <property type="entry name" value="Gamma-glutamyl cyclotransferase-like"/>
    <property type="match status" value="1"/>
</dbReference>
<dbReference type="AlphaFoldDB" id="A0A2Z4G7D2"/>
<dbReference type="CDD" id="cd06661">
    <property type="entry name" value="GGCT_like"/>
    <property type="match status" value="1"/>
</dbReference>
<gene>
    <name evidence="2" type="ORF">DJ013_02370</name>
</gene>
<dbReference type="InterPro" id="IPR013024">
    <property type="entry name" value="GGCT-like"/>
</dbReference>
<dbReference type="InterPro" id="IPR036568">
    <property type="entry name" value="GGCT-like_sf"/>
</dbReference>
<proteinExistence type="predicted"/>
<dbReference type="InterPro" id="IPR009288">
    <property type="entry name" value="AIG2-like_dom"/>
</dbReference>
<dbReference type="OrthoDB" id="482277at2"/>
<reference evidence="2 3" key="1">
    <citation type="submission" date="2018-05" db="EMBL/GenBank/DDBJ databases">
        <title>Complete genome sequence of Arcticibacterium luteifluviistationis SM1504T, a cytophagaceae bacterium isolated from Arctic surface seawater.</title>
        <authorList>
            <person name="Li Y."/>
            <person name="Qin Q.-L."/>
        </authorList>
    </citation>
    <scope>NUCLEOTIDE SEQUENCE [LARGE SCALE GENOMIC DNA]</scope>
    <source>
        <strain evidence="2 3">SM1504</strain>
    </source>
</reference>
<dbReference type="EMBL" id="CP029480">
    <property type="protein sequence ID" value="AWV97081.1"/>
    <property type="molecule type" value="Genomic_DNA"/>
</dbReference>
<name>A0A2Z4G7D2_9BACT</name>
<organism evidence="2 3">
    <name type="scientific">Arcticibacterium luteifluviistationis</name>
    <dbReference type="NCBI Taxonomy" id="1784714"/>
    <lineage>
        <taxon>Bacteria</taxon>
        <taxon>Pseudomonadati</taxon>
        <taxon>Bacteroidota</taxon>
        <taxon>Cytophagia</taxon>
        <taxon>Cytophagales</taxon>
        <taxon>Leadbetterellaceae</taxon>
        <taxon>Arcticibacterium</taxon>
    </lineage>
</organism>
<dbReference type="KEGG" id="als:DJ013_02370"/>
<keyword evidence="3" id="KW-1185">Reference proteome</keyword>
<dbReference type="Proteomes" id="UP000249873">
    <property type="component" value="Chromosome"/>
</dbReference>